<reference evidence="2 3" key="1">
    <citation type="submission" date="2019-10" db="EMBL/GenBank/DDBJ databases">
        <title>Alkaliphilus serpentinus sp. nov. and Alkaliphilus pronyensis sp. nov., two novel anaerobic alkaliphilic species isolated from the serpentinized-hosted hydrothermal field of the Prony Bay (New Caledonia).</title>
        <authorList>
            <person name="Postec A."/>
        </authorList>
    </citation>
    <scope>NUCLEOTIDE SEQUENCE [LARGE SCALE GENOMIC DNA]</scope>
    <source>
        <strain evidence="2 3">LacT</strain>
    </source>
</reference>
<organism evidence="2 3">
    <name type="scientific">Alkaliphilus serpentinus</name>
    <dbReference type="NCBI Taxonomy" id="1482731"/>
    <lineage>
        <taxon>Bacteria</taxon>
        <taxon>Bacillati</taxon>
        <taxon>Bacillota</taxon>
        <taxon>Clostridia</taxon>
        <taxon>Peptostreptococcales</taxon>
        <taxon>Natronincolaceae</taxon>
        <taxon>Alkaliphilus</taxon>
    </lineage>
</organism>
<dbReference type="AlphaFoldDB" id="A0A833HLD7"/>
<accession>A0A833HLD7</accession>
<dbReference type="InterPro" id="IPR046145">
    <property type="entry name" value="DUF6147"/>
</dbReference>
<proteinExistence type="predicted"/>
<feature type="signal peptide" evidence="1">
    <location>
        <begin position="1"/>
        <end position="22"/>
    </location>
</feature>
<evidence type="ECO:0000256" key="1">
    <source>
        <dbReference type="SAM" id="SignalP"/>
    </source>
</evidence>
<dbReference type="OrthoDB" id="1808478at2"/>
<keyword evidence="1" id="KW-0732">Signal</keyword>
<keyword evidence="3" id="KW-1185">Reference proteome</keyword>
<dbReference type="Proteomes" id="UP000465601">
    <property type="component" value="Unassembled WGS sequence"/>
</dbReference>
<dbReference type="RefSeq" id="WP_151867134.1">
    <property type="nucleotide sequence ID" value="NZ_WBZB01000060.1"/>
</dbReference>
<evidence type="ECO:0000313" key="2">
    <source>
        <dbReference type="EMBL" id="KAB3525667.1"/>
    </source>
</evidence>
<evidence type="ECO:0000313" key="3">
    <source>
        <dbReference type="Proteomes" id="UP000465601"/>
    </source>
</evidence>
<dbReference type="Pfam" id="PF19644">
    <property type="entry name" value="DUF6147"/>
    <property type="match status" value="1"/>
</dbReference>
<protein>
    <submittedName>
        <fullName evidence="2">Uncharacterized protein</fullName>
    </submittedName>
</protein>
<dbReference type="EMBL" id="WBZB01000060">
    <property type="protein sequence ID" value="KAB3525667.1"/>
    <property type="molecule type" value="Genomic_DNA"/>
</dbReference>
<comment type="caution">
    <text evidence="2">The sequence shown here is derived from an EMBL/GenBank/DDBJ whole genome shotgun (WGS) entry which is preliminary data.</text>
</comment>
<gene>
    <name evidence="2" type="ORF">F8153_14830</name>
</gene>
<name>A0A833HLD7_9FIRM</name>
<feature type="chain" id="PRO_5033011107" evidence="1">
    <location>
        <begin position="23"/>
        <end position="165"/>
    </location>
</feature>
<sequence length="165" mass="18776">MKKKFILILSCIIILSTQFVFSTEDFETPDGIKSQVEGYGSSEDIDKQNLDIDIKLNSNSNKHISFTQATLQDIGDQVVHITSRTITIDIVDQLRLKVYLEVWTGDSWSTIKSWSDSISNEDSHSFSKLYSVKQNNYYRVRATHTVIHDGSSESESTITSYILIK</sequence>